<dbReference type="InterPro" id="IPR051375">
    <property type="entry name" value="Tuftelin_GRINL1A/MYZAP/CCD68"/>
</dbReference>
<keyword evidence="3" id="KW-1185">Reference proteome</keyword>
<proteinExistence type="predicted"/>
<evidence type="ECO:0000256" key="1">
    <source>
        <dbReference type="SAM" id="Coils"/>
    </source>
</evidence>
<dbReference type="PANTHER" id="PTHR23171">
    <property type="entry name" value="GDOWN1"/>
    <property type="match status" value="1"/>
</dbReference>
<dbReference type="AlphaFoldDB" id="A0AAD4TRE7"/>
<evidence type="ECO:0000313" key="3">
    <source>
        <dbReference type="Proteomes" id="UP001214576"/>
    </source>
</evidence>
<dbReference type="EMBL" id="JAKZEL010000021">
    <property type="protein sequence ID" value="KAI4532877.1"/>
    <property type="molecule type" value="Genomic_DNA"/>
</dbReference>
<gene>
    <name evidence="2" type="ORF">MG293_017285</name>
</gene>
<evidence type="ECO:0000313" key="2">
    <source>
        <dbReference type="EMBL" id="KAI4532877.1"/>
    </source>
</evidence>
<organism evidence="2 3">
    <name type="scientific">Ovis ammon polii</name>
    <dbReference type="NCBI Taxonomy" id="230172"/>
    <lineage>
        <taxon>Eukaryota</taxon>
        <taxon>Metazoa</taxon>
        <taxon>Chordata</taxon>
        <taxon>Craniata</taxon>
        <taxon>Vertebrata</taxon>
        <taxon>Euteleostomi</taxon>
        <taxon>Mammalia</taxon>
        <taxon>Eutheria</taxon>
        <taxon>Laurasiatheria</taxon>
        <taxon>Artiodactyla</taxon>
        <taxon>Ruminantia</taxon>
        <taxon>Pecora</taxon>
        <taxon>Bovidae</taxon>
        <taxon>Caprinae</taxon>
        <taxon>Ovis</taxon>
    </lineage>
</organism>
<protein>
    <submittedName>
        <fullName evidence="2">Uncharacterized protein</fullName>
    </submittedName>
</protein>
<feature type="coiled-coil region" evidence="1">
    <location>
        <begin position="124"/>
        <end position="198"/>
    </location>
</feature>
<keyword evidence="1" id="KW-0175">Coiled coil</keyword>
<comment type="caution">
    <text evidence="2">The sequence shown here is derived from an EMBL/GenBank/DDBJ whole genome shotgun (WGS) entry which is preliminary data.</text>
</comment>
<accession>A0AAD4TRE7</accession>
<dbReference type="GO" id="GO:0035556">
    <property type="term" value="P:intracellular signal transduction"/>
    <property type="evidence" value="ECO:0007669"/>
    <property type="project" value="TreeGrafter"/>
</dbReference>
<sequence>MCSVLGKLHGHLRFSQLTLDVTIVPCNVAVEQLDVMMTTVTGTVTVPQRGKTEDDSALYESPSAHIIEETEYVKKIRTTLEKIRNQIFRDEVRHSSTNHKLDAKRCGNIQNGSDSAVDSSCGSLDLLMERIKEKDLQLLEMNKENEVLKIKVDKLEKEQKLKQHVENLDQIAEKLEEKHKQITELENLVQRMEKAKTKEHDTLIKLYKFM</sequence>
<name>A0AAD4TRE7_OVIAM</name>
<dbReference type="Proteomes" id="UP001214576">
    <property type="component" value="Unassembled WGS sequence"/>
</dbReference>
<reference evidence="2" key="1">
    <citation type="submission" date="2022-03" db="EMBL/GenBank/DDBJ databases">
        <title>Genomic analyses of argali, domestic sheep and their hybrids provide insights into chromosomal evolution, heterosis and genetic basis of agronomic traits.</title>
        <authorList>
            <person name="Li M."/>
        </authorList>
    </citation>
    <scope>NUCLEOTIDE SEQUENCE</scope>
    <source>
        <strain evidence="2">CAU-MHL-2022a</strain>
        <tissue evidence="2">Skin</tissue>
    </source>
</reference>
<dbReference type="PANTHER" id="PTHR23171:SF3">
    <property type="entry name" value="COILED-COIL DOMAIN-CONTAINING PROTEIN 68"/>
    <property type="match status" value="1"/>
</dbReference>